<dbReference type="EMBL" id="JQEC01000068">
    <property type="protein sequence ID" value="KGJ88211.1"/>
    <property type="molecule type" value="Genomic_DNA"/>
</dbReference>
<evidence type="ECO:0000256" key="1">
    <source>
        <dbReference type="SAM" id="SignalP"/>
    </source>
</evidence>
<proteinExistence type="predicted"/>
<dbReference type="PATRIC" id="fig|28229.3.peg.4216"/>
<evidence type="ECO:0000313" key="3">
    <source>
        <dbReference type="Proteomes" id="UP000029868"/>
    </source>
</evidence>
<name>A0A099KCY0_COLPS</name>
<sequence length="196" mass="21494">MNNYIKTFGLLAFLSSTSVLADVQSFSGAVHCSEDAVLKTTAVTKLIQQQGALTALTTVETENVGTTKDGYFTYDPKFDRSSRYFNCSIPLTNNIGSVDVAIYGQVKGLNSGRPGGCTISRTRRVSDGGQYKWFKYGTGKGFDWTDIAQTSDTNTQFVSYSATINNNYDDNTILELRCRTTWDQGSVALGQITLTY</sequence>
<reference evidence="2 3" key="1">
    <citation type="submission" date="2014-08" db="EMBL/GenBank/DDBJ databases">
        <title>Genomic and Phenotypic Diversity of Colwellia psychrerythraea strains from Disparate Marine Basins.</title>
        <authorList>
            <person name="Techtmann S.M."/>
            <person name="Stelling S.C."/>
            <person name="Utturkar S.M."/>
            <person name="Alshibli N."/>
            <person name="Harris A."/>
            <person name="Brown S.D."/>
            <person name="Hazen T.C."/>
        </authorList>
    </citation>
    <scope>NUCLEOTIDE SEQUENCE [LARGE SCALE GENOMIC DNA]</scope>
    <source>
        <strain evidence="2 3">GAB14E</strain>
    </source>
</reference>
<comment type="caution">
    <text evidence="2">The sequence shown here is derived from an EMBL/GenBank/DDBJ whole genome shotgun (WGS) entry which is preliminary data.</text>
</comment>
<dbReference type="Proteomes" id="UP000029868">
    <property type="component" value="Unassembled WGS sequence"/>
</dbReference>
<accession>A0A099KCY0</accession>
<protein>
    <submittedName>
        <fullName evidence="2">Uncharacterized protein</fullName>
    </submittedName>
</protein>
<dbReference type="RefSeq" id="WP_052094048.1">
    <property type="nucleotide sequence ID" value="NZ_JQEC01000068.1"/>
</dbReference>
<gene>
    <name evidence="2" type="ORF">GAB14E_4240</name>
</gene>
<dbReference type="OrthoDB" id="5917800at2"/>
<evidence type="ECO:0000313" key="2">
    <source>
        <dbReference type="EMBL" id="KGJ88211.1"/>
    </source>
</evidence>
<feature type="signal peptide" evidence="1">
    <location>
        <begin position="1"/>
        <end position="21"/>
    </location>
</feature>
<feature type="chain" id="PRO_5001948141" evidence="1">
    <location>
        <begin position="22"/>
        <end position="196"/>
    </location>
</feature>
<dbReference type="AlphaFoldDB" id="A0A099KCY0"/>
<organism evidence="2 3">
    <name type="scientific">Colwellia psychrerythraea</name>
    <name type="common">Vibrio psychroerythus</name>
    <dbReference type="NCBI Taxonomy" id="28229"/>
    <lineage>
        <taxon>Bacteria</taxon>
        <taxon>Pseudomonadati</taxon>
        <taxon>Pseudomonadota</taxon>
        <taxon>Gammaproteobacteria</taxon>
        <taxon>Alteromonadales</taxon>
        <taxon>Colwelliaceae</taxon>
        <taxon>Colwellia</taxon>
    </lineage>
</organism>
<keyword evidence="1" id="KW-0732">Signal</keyword>